<name>T1K3H4_TETUR</name>
<accession>T1K3H4</accession>
<evidence type="ECO:0000313" key="2">
    <source>
        <dbReference type="Proteomes" id="UP000015104"/>
    </source>
</evidence>
<reference evidence="1" key="2">
    <citation type="submission" date="2015-06" db="UniProtKB">
        <authorList>
            <consortium name="EnsemblMetazoa"/>
        </authorList>
    </citation>
    <scope>IDENTIFICATION</scope>
</reference>
<dbReference type="EMBL" id="CAEY01001379">
    <property type="status" value="NOT_ANNOTATED_CDS"/>
    <property type="molecule type" value="Genomic_DNA"/>
</dbReference>
<keyword evidence="2" id="KW-1185">Reference proteome</keyword>
<dbReference type="EnsemblMetazoa" id="tetur04g08690.1">
    <property type="protein sequence ID" value="tetur04g08690.1"/>
    <property type="gene ID" value="tetur04g08690"/>
</dbReference>
<sequence length="33" mass="4079">MSNVADFYKEEFLPHRFFLVIVVNMIGDWKLYR</sequence>
<organism evidence="1 2">
    <name type="scientific">Tetranychus urticae</name>
    <name type="common">Two-spotted spider mite</name>
    <dbReference type="NCBI Taxonomy" id="32264"/>
    <lineage>
        <taxon>Eukaryota</taxon>
        <taxon>Metazoa</taxon>
        <taxon>Ecdysozoa</taxon>
        <taxon>Arthropoda</taxon>
        <taxon>Chelicerata</taxon>
        <taxon>Arachnida</taxon>
        <taxon>Acari</taxon>
        <taxon>Acariformes</taxon>
        <taxon>Trombidiformes</taxon>
        <taxon>Prostigmata</taxon>
        <taxon>Eleutherengona</taxon>
        <taxon>Raphignathae</taxon>
        <taxon>Tetranychoidea</taxon>
        <taxon>Tetranychidae</taxon>
        <taxon>Tetranychus</taxon>
    </lineage>
</organism>
<reference evidence="2" key="1">
    <citation type="submission" date="2011-08" db="EMBL/GenBank/DDBJ databases">
        <authorList>
            <person name="Rombauts S."/>
        </authorList>
    </citation>
    <scope>NUCLEOTIDE SEQUENCE</scope>
    <source>
        <strain evidence="2">London</strain>
    </source>
</reference>
<evidence type="ECO:0000313" key="1">
    <source>
        <dbReference type="EnsemblMetazoa" id="tetur04g08690.1"/>
    </source>
</evidence>
<dbReference type="AlphaFoldDB" id="T1K3H4"/>
<proteinExistence type="predicted"/>
<protein>
    <submittedName>
        <fullName evidence="1">Uncharacterized protein</fullName>
    </submittedName>
</protein>
<dbReference type="HOGENOM" id="CLU_3385339_0_0_1"/>
<dbReference type="Proteomes" id="UP000015104">
    <property type="component" value="Unassembled WGS sequence"/>
</dbReference>